<keyword evidence="2" id="KW-1185">Reference proteome</keyword>
<proteinExistence type="predicted"/>
<name>A0ABV9KLJ9_9RHOB</name>
<evidence type="ECO:0000313" key="2">
    <source>
        <dbReference type="Proteomes" id="UP001595973"/>
    </source>
</evidence>
<dbReference type="Proteomes" id="UP001595973">
    <property type="component" value="Unassembled WGS sequence"/>
</dbReference>
<dbReference type="EMBL" id="JBHSGI010000032">
    <property type="protein sequence ID" value="MFC4671025.1"/>
    <property type="molecule type" value="Genomic_DNA"/>
</dbReference>
<protein>
    <submittedName>
        <fullName evidence="1">Uncharacterized protein</fullName>
    </submittedName>
</protein>
<evidence type="ECO:0000313" key="1">
    <source>
        <dbReference type="EMBL" id="MFC4671025.1"/>
    </source>
</evidence>
<accession>A0ABV9KLJ9</accession>
<comment type="caution">
    <text evidence="1">The sequence shown here is derived from an EMBL/GenBank/DDBJ whole genome shotgun (WGS) entry which is preliminary data.</text>
</comment>
<dbReference type="RefSeq" id="WP_380720864.1">
    <property type="nucleotide sequence ID" value="NZ_JBHSGI010000032.1"/>
</dbReference>
<reference evidence="2" key="1">
    <citation type="journal article" date="2019" name="Int. J. Syst. Evol. Microbiol.">
        <title>The Global Catalogue of Microorganisms (GCM) 10K type strain sequencing project: providing services to taxonomists for standard genome sequencing and annotation.</title>
        <authorList>
            <consortium name="The Broad Institute Genomics Platform"/>
            <consortium name="The Broad Institute Genome Sequencing Center for Infectious Disease"/>
            <person name="Wu L."/>
            <person name="Ma J."/>
        </authorList>
    </citation>
    <scope>NUCLEOTIDE SEQUENCE [LARGE SCALE GENOMIC DNA]</scope>
    <source>
        <strain evidence="2">CGMCC 4.7283</strain>
    </source>
</reference>
<gene>
    <name evidence="1" type="ORF">ACFO5X_20925</name>
</gene>
<organism evidence="1 2">
    <name type="scientific">Seohaeicola nanhaiensis</name>
    <dbReference type="NCBI Taxonomy" id="1387282"/>
    <lineage>
        <taxon>Bacteria</taxon>
        <taxon>Pseudomonadati</taxon>
        <taxon>Pseudomonadota</taxon>
        <taxon>Alphaproteobacteria</taxon>
        <taxon>Rhodobacterales</taxon>
        <taxon>Roseobacteraceae</taxon>
        <taxon>Seohaeicola</taxon>
    </lineage>
</organism>
<sequence length="78" mass="8683">MLVNVNRNMIPPRDLASYTFTSLSGRDLTVSGEGRDLLDRSYRLAKVLTEAEAQSGARRSRLRTLARKIYSAGQRPAS</sequence>